<dbReference type="SUPFAM" id="SSF54695">
    <property type="entry name" value="POZ domain"/>
    <property type="match status" value="1"/>
</dbReference>
<dbReference type="STRING" id="139723.A0A182M6B6"/>
<reference evidence="3" key="2">
    <citation type="submission" date="2020-05" db="UniProtKB">
        <authorList>
            <consortium name="EnsemblMetazoa"/>
        </authorList>
    </citation>
    <scope>IDENTIFICATION</scope>
    <source>
        <strain evidence="3">A-37</strain>
    </source>
</reference>
<dbReference type="SUPFAM" id="SSF81382">
    <property type="entry name" value="Skp1 dimerisation domain-like"/>
    <property type="match status" value="1"/>
</dbReference>
<dbReference type="InterPro" id="IPR016073">
    <property type="entry name" value="Skp1_comp_POZ"/>
</dbReference>
<reference evidence="4" key="1">
    <citation type="submission" date="2013-09" db="EMBL/GenBank/DDBJ databases">
        <title>The Genome Sequence of Anopheles culicifacies species A.</title>
        <authorList>
            <consortium name="The Broad Institute Genomics Platform"/>
            <person name="Neafsey D.E."/>
            <person name="Besansky N."/>
            <person name="Howell P."/>
            <person name="Walton C."/>
            <person name="Young S.K."/>
            <person name="Zeng Q."/>
            <person name="Gargeya S."/>
            <person name="Fitzgerald M."/>
            <person name="Haas B."/>
            <person name="Abouelleil A."/>
            <person name="Allen A.W."/>
            <person name="Alvarado L."/>
            <person name="Arachchi H.M."/>
            <person name="Berlin A.M."/>
            <person name="Chapman S.B."/>
            <person name="Gainer-Dewar J."/>
            <person name="Goldberg J."/>
            <person name="Griggs A."/>
            <person name="Gujja S."/>
            <person name="Hansen M."/>
            <person name="Howarth C."/>
            <person name="Imamovic A."/>
            <person name="Ireland A."/>
            <person name="Larimer J."/>
            <person name="McCowan C."/>
            <person name="Murphy C."/>
            <person name="Pearson M."/>
            <person name="Poon T.W."/>
            <person name="Priest M."/>
            <person name="Roberts A."/>
            <person name="Saif S."/>
            <person name="Shea T."/>
            <person name="Sisk P."/>
            <person name="Sykes S."/>
            <person name="Wortman J."/>
            <person name="Nusbaum C."/>
            <person name="Birren B."/>
        </authorList>
    </citation>
    <scope>NUCLEOTIDE SEQUENCE [LARGE SCALE GENOMIC DNA]</scope>
    <source>
        <strain evidence="4">A-37</strain>
    </source>
</reference>
<feature type="domain" description="SKP1 component POZ" evidence="2">
    <location>
        <begin position="3"/>
        <end position="64"/>
    </location>
</feature>
<dbReference type="Proteomes" id="UP000075883">
    <property type="component" value="Unassembled WGS sequence"/>
</dbReference>
<dbReference type="VEuPathDB" id="VectorBase:ACUA010564"/>
<proteinExistence type="inferred from homology"/>
<dbReference type="SMART" id="SM00512">
    <property type="entry name" value="Skp1"/>
    <property type="match status" value="1"/>
</dbReference>
<evidence type="ECO:0000259" key="2">
    <source>
        <dbReference type="Pfam" id="PF03931"/>
    </source>
</evidence>
<dbReference type="InterPro" id="IPR036296">
    <property type="entry name" value="SKP1-like_dim_sf"/>
</dbReference>
<organism evidence="3 4">
    <name type="scientific">Anopheles culicifacies</name>
    <dbReference type="NCBI Taxonomy" id="139723"/>
    <lineage>
        <taxon>Eukaryota</taxon>
        <taxon>Metazoa</taxon>
        <taxon>Ecdysozoa</taxon>
        <taxon>Arthropoda</taxon>
        <taxon>Hexapoda</taxon>
        <taxon>Insecta</taxon>
        <taxon>Pterygota</taxon>
        <taxon>Neoptera</taxon>
        <taxon>Endopterygota</taxon>
        <taxon>Diptera</taxon>
        <taxon>Nematocera</taxon>
        <taxon>Culicoidea</taxon>
        <taxon>Culicidae</taxon>
        <taxon>Anophelinae</taxon>
        <taxon>Anopheles</taxon>
        <taxon>culicifacies species complex</taxon>
    </lineage>
</organism>
<evidence type="ECO:0000256" key="1">
    <source>
        <dbReference type="ARBA" id="ARBA00009993"/>
    </source>
</evidence>
<evidence type="ECO:0000313" key="3">
    <source>
        <dbReference type="EnsemblMetazoa" id="ACUA010564-PA"/>
    </source>
</evidence>
<dbReference type="Gene3D" id="3.30.710.10">
    <property type="entry name" value="Potassium Channel Kv1.1, Chain A"/>
    <property type="match status" value="1"/>
</dbReference>
<sequence>MEKIKLKSKDGKIVTAKRSILKRSEVLQKRLDELIGAAENCDTLDVPEADGDCLRKIVQWLERQEVTYDGSENDSTEVMIPNNQEQNLVPFAGISGTMEGGTFDKEMFTSFPHMCVLMAAANRLRVQDIINDGVRFVIGWKEGKNLEDIREMMENGATNIRGSLQVGDGTGLQH</sequence>
<dbReference type="EMBL" id="AXCM01002525">
    <property type="status" value="NOT_ANNOTATED_CDS"/>
    <property type="molecule type" value="Genomic_DNA"/>
</dbReference>
<name>A0A182M6B6_9DIPT</name>
<dbReference type="EnsemblMetazoa" id="ACUA010564-RA">
    <property type="protein sequence ID" value="ACUA010564-PA"/>
    <property type="gene ID" value="ACUA010564"/>
</dbReference>
<evidence type="ECO:0000313" key="4">
    <source>
        <dbReference type="Proteomes" id="UP000075883"/>
    </source>
</evidence>
<dbReference type="AlphaFoldDB" id="A0A182M6B6"/>
<keyword evidence="4" id="KW-1185">Reference proteome</keyword>
<accession>A0A182M6B6</accession>
<dbReference type="InterPro" id="IPR011333">
    <property type="entry name" value="SKP1/BTB/POZ_sf"/>
</dbReference>
<protein>
    <recommendedName>
        <fullName evidence="2">SKP1 component POZ domain-containing protein</fullName>
    </recommendedName>
</protein>
<dbReference type="Pfam" id="PF03931">
    <property type="entry name" value="Skp1_POZ"/>
    <property type="match status" value="1"/>
</dbReference>
<comment type="similarity">
    <text evidence="1">Belongs to the SKP1 family.</text>
</comment>
<dbReference type="GO" id="GO:0006511">
    <property type="term" value="P:ubiquitin-dependent protein catabolic process"/>
    <property type="evidence" value="ECO:0007669"/>
    <property type="project" value="InterPro"/>
</dbReference>
<dbReference type="InterPro" id="IPR001232">
    <property type="entry name" value="SKP1-like"/>
</dbReference>